<proteinExistence type="predicted"/>
<dbReference type="Proteomes" id="UP000237105">
    <property type="component" value="Unassembled WGS sequence"/>
</dbReference>
<evidence type="ECO:0000313" key="2">
    <source>
        <dbReference type="Proteomes" id="UP000237105"/>
    </source>
</evidence>
<comment type="caution">
    <text evidence="1">The sequence shown here is derived from an EMBL/GenBank/DDBJ whole genome shotgun (WGS) entry which is preliminary data.</text>
</comment>
<name>A0A2P5DSN2_PARAD</name>
<dbReference type="AlphaFoldDB" id="A0A2P5DSN2"/>
<accession>A0A2P5DSN2</accession>
<reference evidence="2" key="1">
    <citation type="submission" date="2016-06" db="EMBL/GenBank/DDBJ databases">
        <title>Parallel loss of symbiosis genes in relatives of nitrogen-fixing non-legume Parasponia.</title>
        <authorList>
            <person name="Van Velzen R."/>
            <person name="Holmer R."/>
            <person name="Bu F."/>
            <person name="Rutten L."/>
            <person name="Van Zeijl A."/>
            <person name="Liu W."/>
            <person name="Santuari L."/>
            <person name="Cao Q."/>
            <person name="Sharma T."/>
            <person name="Shen D."/>
            <person name="Roswanjaya Y."/>
            <person name="Wardhani T."/>
            <person name="Kalhor M.S."/>
            <person name="Jansen J."/>
            <person name="Van den Hoogen J."/>
            <person name="Gungor B."/>
            <person name="Hartog M."/>
            <person name="Hontelez J."/>
            <person name="Verver J."/>
            <person name="Yang W.-C."/>
            <person name="Schijlen E."/>
            <person name="Repin R."/>
            <person name="Schilthuizen M."/>
            <person name="Schranz E."/>
            <person name="Heidstra R."/>
            <person name="Miyata K."/>
            <person name="Fedorova E."/>
            <person name="Kohlen W."/>
            <person name="Bisseling T."/>
            <person name="Smit S."/>
            <person name="Geurts R."/>
        </authorList>
    </citation>
    <scope>NUCLEOTIDE SEQUENCE [LARGE SCALE GENOMIC DNA]</scope>
    <source>
        <strain evidence="2">cv. WU1-14</strain>
    </source>
</reference>
<keyword evidence="2" id="KW-1185">Reference proteome</keyword>
<protein>
    <submittedName>
        <fullName evidence="1">Uncharacterized protein</fullName>
    </submittedName>
</protein>
<organism evidence="1 2">
    <name type="scientific">Parasponia andersonii</name>
    <name type="common">Sponia andersonii</name>
    <dbReference type="NCBI Taxonomy" id="3476"/>
    <lineage>
        <taxon>Eukaryota</taxon>
        <taxon>Viridiplantae</taxon>
        <taxon>Streptophyta</taxon>
        <taxon>Embryophyta</taxon>
        <taxon>Tracheophyta</taxon>
        <taxon>Spermatophyta</taxon>
        <taxon>Magnoliopsida</taxon>
        <taxon>eudicotyledons</taxon>
        <taxon>Gunneridae</taxon>
        <taxon>Pentapetalae</taxon>
        <taxon>rosids</taxon>
        <taxon>fabids</taxon>
        <taxon>Rosales</taxon>
        <taxon>Cannabaceae</taxon>
        <taxon>Parasponia</taxon>
    </lineage>
</organism>
<evidence type="ECO:0000313" key="1">
    <source>
        <dbReference type="EMBL" id="PON76305.1"/>
    </source>
</evidence>
<gene>
    <name evidence="1" type="ORF">PanWU01x14_037230</name>
</gene>
<sequence>MKNKKYNKNNPRSFFPNRRSKNQFTFLSERNIFPENIAKSHFPVYLIKACMSLSYGRTYLLSNAVSRVAGFWVLAAYAPSVAISHIEVH</sequence>
<dbReference type="EMBL" id="JXTB01000019">
    <property type="protein sequence ID" value="PON76305.1"/>
    <property type="molecule type" value="Genomic_DNA"/>
</dbReference>